<dbReference type="PANTHER" id="PTHR12862:SF0">
    <property type="entry name" value="N-ACETYL-D-GLUCOSAMINE KINASE"/>
    <property type="match status" value="1"/>
</dbReference>
<evidence type="ECO:0000256" key="1">
    <source>
        <dbReference type="ARBA" id="ARBA00006198"/>
    </source>
</evidence>
<organism evidence="6">
    <name type="scientific">Hexamita inflata</name>
    <dbReference type="NCBI Taxonomy" id="28002"/>
    <lineage>
        <taxon>Eukaryota</taxon>
        <taxon>Metamonada</taxon>
        <taxon>Diplomonadida</taxon>
        <taxon>Hexamitidae</taxon>
        <taxon>Hexamitinae</taxon>
        <taxon>Hexamita</taxon>
    </lineage>
</organism>
<dbReference type="Gene3D" id="3.30.420.40">
    <property type="match status" value="2"/>
</dbReference>
<keyword evidence="6" id="KW-0418">Kinase</keyword>
<dbReference type="GO" id="GO:0045127">
    <property type="term" value="F:N-acetylglucosamine kinase activity"/>
    <property type="evidence" value="ECO:0007669"/>
    <property type="project" value="UniProtKB-EC"/>
</dbReference>
<evidence type="ECO:0000259" key="5">
    <source>
        <dbReference type="Pfam" id="PF01869"/>
    </source>
</evidence>
<evidence type="ECO:0000256" key="3">
    <source>
        <dbReference type="ARBA" id="ARBA00014974"/>
    </source>
</evidence>
<proteinExistence type="inferred from homology"/>
<evidence type="ECO:0000313" key="7">
    <source>
        <dbReference type="EMBL" id="CAL5988508.1"/>
    </source>
</evidence>
<dbReference type="InterPro" id="IPR043129">
    <property type="entry name" value="ATPase_NBD"/>
</dbReference>
<accession>A0AA86RSN4</accession>
<dbReference type="EMBL" id="CAXDID020000022">
    <property type="protein sequence ID" value="CAL5988508.1"/>
    <property type="molecule type" value="Genomic_DNA"/>
</dbReference>
<dbReference type="EMBL" id="CATOUU010001177">
    <property type="protein sequence ID" value="CAI9977327.1"/>
    <property type="molecule type" value="Genomic_DNA"/>
</dbReference>
<comment type="caution">
    <text evidence="6">The sequence shown here is derived from an EMBL/GenBank/DDBJ whole genome shotgun (WGS) entry which is preliminary data.</text>
</comment>
<evidence type="ECO:0000313" key="8">
    <source>
        <dbReference type="Proteomes" id="UP001642409"/>
    </source>
</evidence>
<feature type="domain" description="ATPase BadF/BadG/BcrA/BcrD type" evidence="5">
    <location>
        <begin position="4"/>
        <end position="304"/>
    </location>
</feature>
<keyword evidence="8" id="KW-1185">Reference proteome</keyword>
<dbReference type="AlphaFoldDB" id="A0AA86RSN4"/>
<gene>
    <name evidence="7" type="ORF">HINF_LOCUS10410</name>
    <name evidence="6" type="ORF">HINF_LOCUS64972</name>
</gene>
<reference evidence="6" key="1">
    <citation type="submission" date="2023-06" db="EMBL/GenBank/DDBJ databases">
        <authorList>
            <person name="Kurt Z."/>
        </authorList>
    </citation>
    <scope>NUCLEOTIDE SEQUENCE</scope>
</reference>
<keyword evidence="6" id="KW-0808">Transferase</keyword>
<dbReference type="EC" id="2.7.1.59" evidence="2"/>
<dbReference type="Proteomes" id="UP001642409">
    <property type="component" value="Unassembled WGS sequence"/>
</dbReference>
<evidence type="ECO:0000256" key="4">
    <source>
        <dbReference type="ARBA" id="ARBA00031123"/>
    </source>
</evidence>
<dbReference type="InterPro" id="IPR002731">
    <property type="entry name" value="ATPase_BadF"/>
</dbReference>
<name>A0AA86RSN4_9EUKA</name>
<sequence>MYAVGLEGGGSTTKIAIIDLQQRKLLKTYQYSLSSNRYAVGLQSALNNMHRCISDALTAYNIDIQHVSSFGFTVSGFNAQDPQILNFMTQLNPAYASMRATHDTDGPASYYHSQNVNNISVLIAGTGSGCKTFFNGKQKMLSAFGHELNEDGCAYSCVRRFVNRVLKAKDLENDEFDGEWRSFAKFMEIEEDYRSGTLLDLFYGGKKLQIAGFAQYIFEHRHESKIFMETLKTEAKCIADVVSMIENQFRNVQKLTGTVNIVKVGSFWKILEDEEIKQEFLNIVKDYDIKLIDCEEDAAVVGAAIDGLDIVLV</sequence>
<dbReference type="Pfam" id="PF01869">
    <property type="entry name" value="BcrAD_BadFG"/>
    <property type="match status" value="1"/>
</dbReference>
<evidence type="ECO:0000256" key="2">
    <source>
        <dbReference type="ARBA" id="ARBA00012122"/>
    </source>
</evidence>
<dbReference type="SUPFAM" id="SSF53067">
    <property type="entry name" value="Actin-like ATPase domain"/>
    <property type="match status" value="1"/>
</dbReference>
<comment type="similarity">
    <text evidence="1">Belongs to the eukaryotic-type N-acetylglucosamine kinase family.</text>
</comment>
<reference evidence="7 8" key="2">
    <citation type="submission" date="2024-07" db="EMBL/GenBank/DDBJ databases">
        <authorList>
            <person name="Akdeniz Z."/>
        </authorList>
    </citation>
    <scope>NUCLEOTIDE SEQUENCE [LARGE SCALE GENOMIC DNA]</scope>
</reference>
<protein>
    <recommendedName>
        <fullName evidence="3">N-acetyl-D-glucosamine kinase</fullName>
        <ecNumber evidence="2">2.7.1.59</ecNumber>
    </recommendedName>
    <alternativeName>
        <fullName evidence="4">GlcNAc kinase</fullName>
    </alternativeName>
</protein>
<evidence type="ECO:0000313" key="6">
    <source>
        <dbReference type="EMBL" id="CAI9977327.1"/>
    </source>
</evidence>
<dbReference type="InterPro" id="IPR039758">
    <property type="entry name" value="NAGK-like"/>
</dbReference>
<dbReference type="PANTHER" id="PTHR12862">
    <property type="entry name" value="BADF TYPE ATPASE DOMAIN-CONTAINING PROTEIN"/>
    <property type="match status" value="1"/>
</dbReference>